<dbReference type="PANTHER" id="PTHR43639">
    <property type="entry name" value="OXIDOREDUCTASE, SHORT-CHAIN DEHYDROGENASE/REDUCTASE FAMILY (AFU_ORTHOLOGUE AFUA_5G02870)"/>
    <property type="match status" value="1"/>
</dbReference>
<comment type="similarity">
    <text evidence="1">Belongs to the short-chain dehydrogenases/reductases (SDR) family.</text>
</comment>
<dbReference type="Gene3D" id="3.40.50.720">
    <property type="entry name" value="NAD(P)-binding Rossmann-like Domain"/>
    <property type="match status" value="1"/>
</dbReference>
<evidence type="ECO:0000313" key="4">
    <source>
        <dbReference type="Proteomes" id="UP001139534"/>
    </source>
</evidence>
<dbReference type="SUPFAM" id="SSF51735">
    <property type="entry name" value="NAD(P)-binding Rossmann-fold domains"/>
    <property type="match status" value="1"/>
</dbReference>
<dbReference type="CDD" id="cd05233">
    <property type="entry name" value="SDR_c"/>
    <property type="match status" value="1"/>
</dbReference>
<dbReference type="GO" id="GO:0016491">
    <property type="term" value="F:oxidoreductase activity"/>
    <property type="evidence" value="ECO:0007669"/>
    <property type="project" value="UniProtKB-KW"/>
</dbReference>
<dbReference type="EMBL" id="JALPRK010000032">
    <property type="protein sequence ID" value="MCK8489936.1"/>
    <property type="molecule type" value="Genomic_DNA"/>
</dbReference>
<dbReference type="AlphaFoldDB" id="A0A9X2BVA2"/>
<evidence type="ECO:0000256" key="2">
    <source>
        <dbReference type="ARBA" id="ARBA00023002"/>
    </source>
</evidence>
<evidence type="ECO:0000256" key="1">
    <source>
        <dbReference type="ARBA" id="ARBA00006484"/>
    </source>
</evidence>
<dbReference type="RefSeq" id="WP_248553916.1">
    <property type="nucleotide sequence ID" value="NZ_JALPRK010000032.1"/>
</dbReference>
<organism evidence="3 4">
    <name type="scientific">Paenibacillus mellifer</name>
    <dbReference type="NCBI Taxonomy" id="2937794"/>
    <lineage>
        <taxon>Bacteria</taxon>
        <taxon>Bacillati</taxon>
        <taxon>Bacillota</taxon>
        <taxon>Bacilli</taxon>
        <taxon>Bacillales</taxon>
        <taxon>Paenibacillaceae</taxon>
        <taxon>Paenibacillus</taxon>
    </lineage>
</organism>
<accession>A0A9X2BVA2</accession>
<dbReference type="PRINTS" id="PR00081">
    <property type="entry name" value="GDHRDH"/>
</dbReference>
<dbReference type="InterPro" id="IPR036291">
    <property type="entry name" value="NAD(P)-bd_dom_sf"/>
</dbReference>
<dbReference type="PROSITE" id="PS00061">
    <property type="entry name" value="ADH_SHORT"/>
    <property type="match status" value="1"/>
</dbReference>
<keyword evidence="4" id="KW-1185">Reference proteome</keyword>
<evidence type="ECO:0000313" key="3">
    <source>
        <dbReference type="EMBL" id="MCK8489936.1"/>
    </source>
</evidence>
<name>A0A9X2BVA2_9BACL</name>
<dbReference type="PANTHER" id="PTHR43639:SF1">
    <property type="entry name" value="SHORT-CHAIN DEHYDROGENASE_REDUCTASE FAMILY PROTEIN"/>
    <property type="match status" value="1"/>
</dbReference>
<proteinExistence type="inferred from homology"/>
<gene>
    <name evidence="3" type="ORF">M0651_22445</name>
</gene>
<protein>
    <submittedName>
        <fullName evidence="3">SDR family oxidoreductase</fullName>
    </submittedName>
</protein>
<dbReference type="InterPro" id="IPR020904">
    <property type="entry name" value="Sc_DH/Rdtase_CS"/>
</dbReference>
<sequence>MNQPAQVILITDADHPTGKAMIRRFVEDGAHFLLNSLSDGTQIAAEIDMAKASRSKVIVKNVDLSAGANASELVLLAERELGALTVLIHNNDRYVPISVEAGSEASYREVMNTNAKSAFLCTQAAGKAMAAREAGNIIFVSSIHAEKPTGSSFAYSASKGAVKMLAKEAALELGRHGIRVNTIEAGLIEGDGERFRSPLTTLYRSYELKVPNARLGTAEDIANVAHFLASKEAGYVNGADIRLDGGFLLHYMDHKMKRPRSSDSP</sequence>
<dbReference type="InterPro" id="IPR002347">
    <property type="entry name" value="SDR_fam"/>
</dbReference>
<comment type="caution">
    <text evidence="3">The sequence shown here is derived from an EMBL/GenBank/DDBJ whole genome shotgun (WGS) entry which is preliminary data.</text>
</comment>
<keyword evidence="2" id="KW-0560">Oxidoreductase</keyword>
<reference evidence="3" key="1">
    <citation type="submission" date="2022-04" db="EMBL/GenBank/DDBJ databases">
        <authorList>
            <person name="Seo M.-J."/>
        </authorList>
    </citation>
    <scope>NUCLEOTIDE SEQUENCE</scope>
    <source>
        <strain evidence="3">MBLB2552</strain>
    </source>
</reference>
<dbReference type="Proteomes" id="UP001139534">
    <property type="component" value="Unassembled WGS sequence"/>
</dbReference>
<dbReference type="Pfam" id="PF13561">
    <property type="entry name" value="adh_short_C2"/>
    <property type="match status" value="1"/>
</dbReference>